<feature type="compositionally biased region" description="Pro residues" evidence="1">
    <location>
        <begin position="45"/>
        <end position="59"/>
    </location>
</feature>
<comment type="caution">
    <text evidence="3">The sequence shown here is derived from an EMBL/GenBank/DDBJ whole genome shotgun (WGS) entry which is preliminary data.</text>
</comment>
<dbReference type="Proteomes" id="UP000185696">
    <property type="component" value="Unassembled WGS sequence"/>
</dbReference>
<dbReference type="GO" id="GO:0006508">
    <property type="term" value="P:proteolysis"/>
    <property type="evidence" value="ECO:0007669"/>
    <property type="project" value="InterPro"/>
</dbReference>
<feature type="region of interest" description="Disordered" evidence="1">
    <location>
        <begin position="37"/>
        <end position="72"/>
    </location>
</feature>
<feature type="region of interest" description="Disordered" evidence="1">
    <location>
        <begin position="194"/>
        <end position="216"/>
    </location>
</feature>
<feature type="domain" description="D-alanyl-D-alanine carboxypeptidase-like core" evidence="2">
    <location>
        <begin position="90"/>
        <end position="191"/>
    </location>
</feature>
<dbReference type="EMBL" id="MSIF01000010">
    <property type="protein sequence ID" value="OLF09081.1"/>
    <property type="molecule type" value="Genomic_DNA"/>
</dbReference>
<keyword evidence="4" id="KW-1185">Reference proteome</keyword>
<dbReference type="Gene3D" id="3.30.1380.10">
    <property type="match status" value="1"/>
</dbReference>
<dbReference type="InterPro" id="IPR052179">
    <property type="entry name" value="DD-CPase-like"/>
</dbReference>
<name>A0A7Z0WK02_9PSEU</name>
<dbReference type="GO" id="GO:0008233">
    <property type="term" value="F:peptidase activity"/>
    <property type="evidence" value="ECO:0007669"/>
    <property type="project" value="InterPro"/>
</dbReference>
<proteinExistence type="predicted"/>
<sequence>MSYRVSARSRSRWALLAVLAGIGVAFVGVVVHRSPSPVDGTPTPVAAPPPQPAPPPQSPRPTRTRVGESDGVVGDGVTVFDGHVPAVGRLDPDLLDALRAAAGDAGDHGLEFVVNSGWRSVRYQEQLLREAVAEYGSEEEAARWVSTPDTSLHVSGDAVDLGPPESTDWLAEHGDRYGLCQIYDNEPWHYELRPDATGDGCPDRYADPTRDPRTWR</sequence>
<dbReference type="InterPro" id="IPR003709">
    <property type="entry name" value="VanY-like_core_dom"/>
</dbReference>
<dbReference type="OrthoDB" id="3293184at2"/>
<dbReference type="InterPro" id="IPR009045">
    <property type="entry name" value="Zn_M74/Hedgehog-like"/>
</dbReference>
<reference evidence="3 4" key="1">
    <citation type="submission" date="2016-12" db="EMBL/GenBank/DDBJ databases">
        <title>The draft genome sequence of Actinophytocola xinjiangensis.</title>
        <authorList>
            <person name="Wang W."/>
            <person name="Yuan L."/>
        </authorList>
    </citation>
    <scope>NUCLEOTIDE SEQUENCE [LARGE SCALE GENOMIC DNA]</scope>
    <source>
        <strain evidence="3 4">CGMCC 4.4663</strain>
    </source>
</reference>
<protein>
    <recommendedName>
        <fullName evidence="2">D-alanyl-D-alanine carboxypeptidase-like core domain-containing protein</fullName>
    </recommendedName>
</protein>
<dbReference type="RefSeq" id="WP_075134672.1">
    <property type="nucleotide sequence ID" value="NZ_MSIF01000010.1"/>
</dbReference>
<evidence type="ECO:0000259" key="2">
    <source>
        <dbReference type="Pfam" id="PF02557"/>
    </source>
</evidence>
<organism evidence="3 4">
    <name type="scientific">Actinophytocola xinjiangensis</name>
    <dbReference type="NCBI Taxonomy" id="485602"/>
    <lineage>
        <taxon>Bacteria</taxon>
        <taxon>Bacillati</taxon>
        <taxon>Actinomycetota</taxon>
        <taxon>Actinomycetes</taxon>
        <taxon>Pseudonocardiales</taxon>
        <taxon>Pseudonocardiaceae</taxon>
    </lineage>
</organism>
<dbReference type="PANTHER" id="PTHR34385">
    <property type="entry name" value="D-ALANYL-D-ALANINE CARBOXYPEPTIDASE"/>
    <property type="match status" value="1"/>
</dbReference>
<evidence type="ECO:0000313" key="3">
    <source>
        <dbReference type="EMBL" id="OLF09081.1"/>
    </source>
</evidence>
<dbReference type="SUPFAM" id="SSF55166">
    <property type="entry name" value="Hedgehog/DD-peptidase"/>
    <property type="match status" value="1"/>
</dbReference>
<dbReference type="AlphaFoldDB" id="A0A7Z0WK02"/>
<accession>A0A7Z0WK02</accession>
<evidence type="ECO:0000256" key="1">
    <source>
        <dbReference type="SAM" id="MobiDB-lite"/>
    </source>
</evidence>
<dbReference type="PANTHER" id="PTHR34385:SF1">
    <property type="entry name" value="PEPTIDOGLYCAN L-ALANYL-D-GLUTAMATE ENDOPEPTIDASE CWLK"/>
    <property type="match status" value="1"/>
</dbReference>
<dbReference type="CDD" id="cd14846">
    <property type="entry name" value="Peptidase_M15_like"/>
    <property type="match status" value="1"/>
</dbReference>
<evidence type="ECO:0000313" key="4">
    <source>
        <dbReference type="Proteomes" id="UP000185696"/>
    </source>
</evidence>
<dbReference type="Pfam" id="PF02557">
    <property type="entry name" value="VanY"/>
    <property type="match status" value="1"/>
</dbReference>
<gene>
    <name evidence="3" type="ORF">BLA60_21080</name>
</gene>